<accession>A0A7Z0D860</accession>
<organism evidence="1 2">
    <name type="scientific">Naumannella cuiyingiana</name>
    <dbReference type="NCBI Taxonomy" id="1347891"/>
    <lineage>
        <taxon>Bacteria</taxon>
        <taxon>Bacillati</taxon>
        <taxon>Actinomycetota</taxon>
        <taxon>Actinomycetes</taxon>
        <taxon>Propionibacteriales</taxon>
        <taxon>Propionibacteriaceae</taxon>
        <taxon>Naumannella</taxon>
    </lineage>
</organism>
<evidence type="ECO:0000313" key="2">
    <source>
        <dbReference type="Proteomes" id="UP000527616"/>
    </source>
</evidence>
<protein>
    <submittedName>
        <fullName evidence="1">Uncharacterized protein</fullName>
    </submittedName>
</protein>
<dbReference type="Proteomes" id="UP000527616">
    <property type="component" value="Unassembled WGS sequence"/>
</dbReference>
<evidence type="ECO:0000313" key="1">
    <source>
        <dbReference type="EMBL" id="NYI70688.1"/>
    </source>
</evidence>
<dbReference type="AlphaFoldDB" id="A0A7Z0D860"/>
<dbReference type="RefSeq" id="WP_179444615.1">
    <property type="nucleotide sequence ID" value="NZ_JACBZS010000001.1"/>
</dbReference>
<sequence>MKLKEFVDARMAEPGSVPPAAAATYAALLALPRRIRRDAAGDDTWSWLTGAGSALVETVLGFDAESGAEQLIARVYAALALTWVDHPDFDPAWRGLTDAG</sequence>
<comment type="caution">
    <text evidence="1">The sequence shown here is derived from an EMBL/GenBank/DDBJ whole genome shotgun (WGS) entry which is preliminary data.</text>
</comment>
<reference evidence="1 2" key="1">
    <citation type="submission" date="2020-07" db="EMBL/GenBank/DDBJ databases">
        <title>Sequencing the genomes of 1000 actinobacteria strains.</title>
        <authorList>
            <person name="Klenk H.-P."/>
        </authorList>
    </citation>
    <scope>NUCLEOTIDE SEQUENCE [LARGE SCALE GENOMIC DNA]</scope>
    <source>
        <strain evidence="1 2">DSM 103164</strain>
    </source>
</reference>
<keyword evidence="2" id="KW-1185">Reference proteome</keyword>
<dbReference type="EMBL" id="JACBZS010000001">
    <property type="protein sequence ID" value="NYI70688.1"/>
    <property type="molecule type" value="Genomic_DNA"/>
</dbReference>
<name>A0A7Z0D860_9ACTN</name>
<gene>
    <name evidence="1" type="ORF">GGQ54_001248</name>
</gene>
<proteinExistence type="predicted"/>